<dbReference type="AlphaFoldDB" id="A0A162EWJ4"/>
<dbReference type="STRING" id="519424.AZF04_15460"/>
<keyword evidence="7 9" id="KW-1133">Transmembrane helix</keyword>
<evidence type="ECO:0000256" key="3">
    <source>
        <dbReference type="ARBA" id="ARBA00014042"/>
    </source>
</evidence>
<feature type="transmembrane region" description="Helical" evidence="9">
    <location>
        <begin position="107"/>
        <end position="129"/>
    </location>
</feature>
<dbReference type="CDD" id="cd16914">
    <property type="entry name" value="EcfT"/>
    <property type="match status" value="1"/>
</dbReference>
<dbReference type="GO" id="GO:0022857">
    <property type="term" value="F:transmembrane transporter activity"/>
    <property type="evidence" value="ECO:0007669"/>
    <property type="project" value="UniProtKB-UniRule"/>
</dbReference>
<dbReference type="RefSeq" id="WP_061947715.1">
    <property type="nucleotide sequence ID" value="NZ_LTAO01000004.1"/>
</dbReference>
<dbReference type="InterPro" id="IPR024919">
    <property type="entry name" value="EcfT"/>
</dbReference>
<dbReference type="Proteomes" id="UP000075806">
    <property type="component" value="Unassembled WGS sequence"/>
</dbReference>
<dbReference type="PANTHER" id="PTHR34857">
    <property type="entry name" value="SLL0384 PROTEIN"/>
    <property type="match status" value="1"/>
</dbReference>
<protein>
    <recommendedName>
        <fullName evidence="3 9">Energy-coupling factor transporter transmembrane protein EcfT</fullName>
        <shortName evidence="9">ECF transporter T component EcfT</shortName>
    </recommendedName>
</protein>
<evidence type="ECO:0000256" key="1">
    <source>
        <dbReference type="ARBA" id="ARBA00004651"/>
    </source>
</evidence>
<gene>
    <name evidence="9" type="primary">ecfT</name>
    <name evidence="10" type="ORF">AZF04_15460</name>
</gene>
<name>A0A162EWJ4_9BACI</name>
<dbReference type="PANTHER" id="PTHR34857:SF2">
    <property type="entry name" value="SLL0384 PROTEIN"/>
    <property type="match status" value="1"/>
</dbReference>
<keyword evidence="4 9" id="KW-0813">Transport</keyword>
<dbReference type="OrthoDB" id="8075495at2"/>
<dbReference type="GO" id="GO:0005886">
    <property type="term" value="C:plasma membrane"/>
    <property type="evidence" value="ECO:0007669"/>
    <property type="project" value="UniProtKB-SubCell"/>
</dbReference>
<evidence type="ECO:0000256" key="2">
    <source>
        <dbReference type="ARBA" id="ARBA00005660"/>
    </source>
</evidence>
<feature type="transmembrane region" description="Helical" evidence="9">
    <location>
        <begin position="73"/>
        <end position="95"/>
    </location>
</feature>
<dbReference type="HAMAP" id="MF_01461">
    <property type="entry name" value="EcfT"/>
    <property type="match status" value="1"/>
</dbReference>
<feature type="transmembrane region" description="Helical" evidence="9">
    <location>
        <begin position="20"/>
        <end position="39"/>
    </location>
</feature>
<comment type="caution">
    <text evidence="10">The sequence shown here is derived from an EMBL/GenBank/DDBJ whole genome shotgun (WGS) entry which is preliminary data.</text>
</comment>
<keyword evidence="11" id="KW-1185">Reference proteome</keyword>
<evidence type="ECO:0000256" key="5">
    <source>
        <dbReference type="ARBA" id="ARBA00022475"/>
    </source>
</evidence>
<evidence type="ECO:0000256" key="7">
    <source>
        <dbReference type="ARBA" id="ARBA00022989"/>
    </source>
</evidence>
<comment type="function">
    <text evidence="9">Transmembrane (T) component of an energy-coupling factor (ECF) ABC-transporter complex. Unlike classic ABC transporters this ECF transporter provides the energy necessary to transport a number of different substrates.</text>
</comment>
<evidence type="ECO:0000256" key="9">
    <source>
        <dbReference type="HAMAP-Rule" id="MF_01461"/>
    </source>
</evidence>
<dbReference type="InterPro" id="IPR051611">
    <property type="entry name" value="ECF_transporter_component"/>
</dbReference>
<feature type="transmembrane region" description="Helical" evidence="9">
    <location>
        <begin position="45"/>
        <end position="66"/>
    </location>
</feature>
<dbReference type="EMBL" id="LTAO01000004">
    <property type="protein sequence ID" value="KYG33907.1"/>
    <property type="molecule type" value="Genomic_DNA"/>
</dbReference>
<keyword evidence="5 9" id="KW-1003">Cell membrane</keyword>
<organism evidence="10 11">
    <name type="scientific">Alkalihalobacillus trypoxylicola</name>
    <dbReference type="NCBI Taxonomy" id="519424"/>
    <lineage>
        <taxon>Bacteria</taxon>
        <taxon>Bacillati</taxon>
        <taxon>Bacillota</taxon>
        <taxon>Bacilli</taxon>
        <taxon>Bacillales</taxon>
        <taxon>Bacillaceae</taxon>
        <taxon>Alkalihalobacillus</taxon>
    </lineage>
</organism>
<comment type="subunit">
    <text evidence="9">Forms a stable energy-coupling factor (ECF) transporter complex composed of 2 membrane-embedded substrate-binding proteins (S component), 2 ATP-binding proteins (A component) and 2 transmembrane proteins (T component).</text>
</comment>
<evidence type="ECO:0000313" key="11">
    <source>
        <dbReference type="Proteomes" id="UP000075806"/>
    </source>
</evidence>
<proteinExistence type="inferred from homology"/>
<feature type="transmembrane region" description="Helical" evidence="9">
    <location>
        <begin position="247"/>
        <end position="263"/>
    </location>
</feature>
<dbReference type="Pfam" id="PF02361">
    <property type="entry name" value="CbiQ"/>
    <property type="match status" value="1"/>
</dbReference>
<evidence type="ECO:0000256" key="8">
    <source>
        <dbReference type="ARBA" id="ARBA00023136"/>
    </source>
</evidence>
<accession>A0A162EWJ4</accession>
<evidence type="ECO:0000256" key="4">
    <source>
        <dbReference type="ARBA" id="ARBA00022448"/>
    </source>
</evidence>
<evidence type="ECO:0000256" key="6">
    <source>
        <dbReference type="ARBA" id="ARBA00022692"/>
    </source>
</evidence>
<comment type="subcellular location">
    <subcellularLocation>
        <location evidence="1 9">Cell membrane</location>
        <topology evidence="1 9">Multi-pass membrane protein</topology>
    </subcellularLocation>
</comment>
<reference evidence="10" key="1">
    <citation type="submission" date="2016-02" db="EMBL/GenBank/DDBJ databases">
        <title>Genome sequence of Bacillus trypoxylicola KCTC 13244(T).</title>
        <authorList>
            <person name="Jeong H."/>
            <person name="Park S.-H."/>
            <person name="Choi S.-K."/>
        </authorList>
    </citation>
    <scope>NUCLEOTIDE SEQUENCE [LARGE SCALE GENOMIC DNA]</scope>
    <source>
        <strain evidence="10">KCTC 13244</strain>
    </source>
</reference>
<dbReference type="InterPro" id="IPR003339">
    <property type="entry name" value="ABC/ECF_trnsptr_transmembrane"/>
</dbReference>
<evidence type="ECO:0000313" key="10">
    <source>
        <dbReference type="EMBL" id="KYG33907.1"/>
    </source>
</evidence>
<comment type="similarity">
    <text evidence="2 9">Belongs to the energy-coupling factor EcfT family.</text>
</comment>
<keyword evidence="6 9" id="KW-0812">Transmembrane</keyword>
<sequence>MFSHMIIGQYMPLSSCLHRLDARAKIIATFVLVLVVFLINNWFMMLTFSICILIVIGLSKVPILYVYKGLKPILILVFFTFLLHVFFTNNGQLLVEWGPISIYSGGIIQGFFISLRLILVVTITSILTLTTSPIELTDGLEYLFTPFKKVGLPAHELALMMSIALRFIPTFMQEADKISKAQMARGVDFRSGPWKDRIKAFLPLIIPLFMSAFKRAEELALAMEARGYDGGEGRTNIRELIWKWNDTFSLCIVGLLTVSILLVR</sequence>
<keyword evidence="8 9" id="KW-0472">Membrane</keyword>